<protein>
    <submittedName>
        <fullName evidence="1">2-Methylisocitrate lyase, PEP mutase family</fullName>
    </submittedName>
</protein>
<evidence type="ECO:0000313" key="2">
    <source>
        <dbReference type="Proteomes" id="UP000199629"/>
    </source>
</evidence>
<dbReference type="GO" id="GO:0016829">
    <property type="term" value="F:lyase activity"/>
    <property type="evidence" value="ECO:0007669"/>
    <property type="project" value="UniProtKB-KW"/>
</dbReference>
<dbReference type="RefSeq" id="WP_091269285.1">
    <property type="nucleotide sequence ID" value="NZ_FMCS01000012.1"/>
</dbReference>
<accession>A0A1C4Z6B1</accession>
<dbReference type="PANTHER" id="PTHR42905">
    <property type="entry name" value="PHOSPHOENOLPYRUVATE CARBOXYLASE"/>
    <property type="match status" value="1"/>
</dbReference>
<dbReference type="EMBL" id="FMCS01000012">
    <property type="protein sequence ID" value="SCF28515.1"/>
    <property type="molecule type" value="Genomic_DNA"/>
</dbReference>
<evidence type="ECO:0000313" key="1">
    <source>
        <dbReference type="EMBL" id="SCF28515.1"/>
    </source>
</evidence>
<keyword evidence="2" id="KW-1185">Reference proteome</keyword>
<dbReference type="Pfam" id="PF13714">
    <property type="entry name" value="PEP_mutase"/>
    <property type="match status" value="1"/>
</dbReference>
<dbReference type="SUPFAM" id="SSF51621">
    <property type="entry name" value="Phosphoenolpyruvate/pyruvate domain"/>
    <property type="match status" value="1"/>
</dbReference>
<gene>
    <name evidence="1" type="ORF">GA0070214_1126</name>
</gene>
<dbReference type="CDD" id="cd00377">
    <property type="entry name" value="ICL_PEPM"/>
    <property type="match status" value="1"/>
</dbReference>
<proteinExistence type="predicted"/>
<sequence length="272" mass="27283">MNEHHTRALHFRSLHVPGEPLVLVNAWDAASARIVAAAGARAIATTSAGVAWSRGAPDGDALGRDTAVDVVRRVAATVPLPVTADIESGYGDTADEVAETVAAVLAAGAVGVNVEDAWHDGGAPLRPVEEQSARLAAVRSAADRAGIPLYVNARVDTFLRGVGGIEETVARAGAYLAAGADGIFVPGVVDPDTVAALAAAIPAPLNVLAGPGAPPVPALAKLGVARVSLGSAVAEAAYAVARRAAEEALAAGTYGALADALDYGTLNELMRD</sequence>
<dbReference type="Proteomes" id="UP000199629">
    <property type="component" value="Unassembled WGS sequence"/>
</dbReference>
<dbReference type="AlphaFoldDB" id="A0A1C4Z6B1"/>
<dbReference type="InterPro" id="IPR040442">
    <property type="entry name" value="Pyrv_kinase-like_dom_sf"/>
</dbReference>
<dbReference type="PANTHER" id="PTHR42905:SF16">
    <property type="entry name" value="CARBOXYPHOSPHONOENOLPYRUVATE PHOSPHONOMUTASE-LIKE PROTEIN (AFU_ORTHOLOGUE AFUA_5G07230)"/>
    <property type="match status" value="1"/>
</dbReference>
<organism evidence="1 2">
    <name type="scientific">Micromonospora chaiyaphumensis</name>
    <dbReference type="NCBI Taxonomy" id="307119"/>
    <lineage>
        <taxon>Bacteria</taxon>
        <taxon>Bacillati</taxon>
        <taxon>Actinomycetota</taxon>
        <taxon>Actinomycetes</taxon>
        <taxon>Micromonosporales</taxon>
        <taxon>Micromonosporaceae</taxon>
        <taxon>Micromonospora</taxon>
    </lineage>
</organism>
<dbReference type="InterPro" id="IPR015813">
    <property type="entry name" value="Pyrv/PenolPyrv_kinase-like_dom"/>
</dbReference>
<name>A0A1C4Z6B1_9ACTN</name>
<dbReference type="Gene3D" id="3.20.20.60">
    <property type="entry name" value="Phosphoenolpyruvate-binding domains"/>
    <property type="match status" value="1"/>
</dbReference>
<keyword evidence="1" id="KW-0456">Lyase</keyword>
<dbReference type="InterPro" id="IPR039556">
    <property type="entry name" value="ICL/PEPM"/>
</dbReference>
<reference evidence="2" key="1">
    <citation type="submission" date="2016-06" db="EMBL/GenBank/DDBJ databases">
        <authorList>
            <person name="Varghese N."/>
            <person name="Submissions Spin"/>
        </authorList>
    </citation>
    <scope>NUCLEOTIDE SEQUENCE [LARGE SCALE GENOMIC DNA]</scope>
    <source>
        <strain evidence="2">DSM 45246</strain>
    </source>
</reference>